<dbReference type="Proteomes" id="UP000292958">
    <property type="component" value="Unassembled WGS sequence"/>
</dbReference>
<proteinExistence type="predicted"/>
<name>A0A4Q7YYD1_9BACT</name>
<dbReference type="EMBL" id="SHKW01000001">
    <property type="protein sequence ID" value="RZU42484.1"/>
    <property type="molecule type" value="Genomic_DNA"/>
</dbReference>
<evidence type="ECO:0000313" key="1">
    <source>
        <dbReference type="EMBL" id="RZU42484.1"/>
    </source>
</evidence>
<reference evidence="1 2" key="1">
    <citation type="submission" date="2019-02" db="EMBL/GenBank/DDBJ databases">
        <title>Genomic Encyclopedia of Archaeal and Bacterial Type Strains, Phase II (KMG-II): from individual species to whole genera.</title>
        <authorList>
            <person name="Goeker M."/>
        </authorList>
    </citation>
    <scope>NUCLEOTIDE SEQUENCE [LARGE SCALE GENOMIC DNA]</scope>
    <source>
        <strain evidence="1 2">DSM 18101</strain>
    </source>
</reference>
<evidence type="ECO:0000313" key="2">
    <source>
        <dbReference type="Proteomes" id="UP000292958"/>
    </source>
</evidence>
<comment type="caution">
    <text evidence="1">The sequence shown here is derived from an EMBL/GenBank/DDBJ whole genome shotgun (WGS) entry which is preliminary data.</text>
</comment>
<organism evidence="1 2">
    <name type="scientific">Edaphobacter modestus</name>
    <dbReference type="NCBI Taxonomy" id="388466"/>
    <lineage>
        <taxon>Bacteria</taxon>
        <taxon>Pseudomonadati</taxon>
        <taxon>Acidobacteriota</taxon>
        <taxon>Terriglobia</taxon>
        <taxon>Terriglobales</taxon>
        <taxon>Acidobacteriaceae</taxon>
        <taxon>Edaphobacter</taxon>
    </lineage>
</organism>
<dbReference type="AlphaFoldDB" id="A0A4Q7YYD1"/>
<protein>
    <submittedName>
        <fullName evidence="1">Uncharacterized protein</fullName>
    </submittedName>
</protein>
<gene>
    <name evidence="1" type="ORF">BDD14_4074</name>
</gene>
<sequence>MRSDLVFEAMAHVSSRFLLTKLVSKTTRKFHKPSTRIQDTTNAVLARFSHANHMATVQCIPQRTTVPPRRAS</sequence>
<keyword evidence="2" id="KW-1185">Reference proteome</keyword>
<accession>A0A4Q7YYD1</accession>